<sequence>MSIDQYSIIVGIDFGTTASSFAYCHTSNIDQEVVINSAWPGQALGVFKTNTVLLYDSKSWDVIAWGANAVVRKFDKKKKKMANDTSNGGPAITVGLFKLHLADIREEDKPPLPMGLDYRKCIVDYLSEMRKVIRTTLDTRWPGIDFYRNVKFIITVPLNFSEKSRTILRECALNAGLLEFLTSPSLEFVTEPDAAATHCISSVRQLQAEENIMVVDCGGGVIDITIRKLTTDGKLAEIIKYTSEFGGSIFVDKGFIRFLCERFGLFEALQQVQMYHYDQLQYLIYEFSQRVKLSFTGDPSTFKSVELDLEDCCPALLNYVTGDVKKQMEKSEWLIGLGYEDVKVMFDPVIQRIIQMIGGHMTFPNVKCAALFLVGGFSESLYFQRQVREAFQLYVPIIEIPKQPTNAILRGAIQHVLGMRTIRSRILRYTYGVQVTAKWKKGDPPQRKTQDGLMYVFHTLVKRGTEVKVDQMFGYVARPSGSHQIDMTFDIYASPNTDVRFCDEPGNRYLGTLKVDLSDIKHGGKKLVEFSLVFGLTKIKAIAKDQKTGRVYHASLNLDF</sequence>
<keyword evidence="2" id="KW-0067">ATP-binding</keyword>
<dbReference type="InterPro" id="IPR013126">
    <property type="entry name" value="Hsp_70_fam"/>
</dbReference>
<gene>
    <name evidence="3" type="ORF">AMORRO_LOCUS4689</name>
</gene>
<dbReference type="PANTHER" id="PTHR14187:SF5">
    <property type="entry name" value="HEAT SHOCK 70 KDA PROTEIN 12A"/>
    <property type="match status" value="1"/>
</dbReference>
<reference evidence="3" key="1">
    <citation type="submission" date="2021-06" db="EMBL/GenBank/DDBJ databases">
        <authorList>
            <person name="Kallberg Y."/>
            <person name="Tangrot J."/>
            <person name="Rosling A."/>
        </authorList>
    </citation>
    <scope>NUCLEOTIDE SEQUENCE</scope>
    <source>
        <strain evidence="3">CL551</strain>
    </source>
</reference>
<dbReference type="PANTHER" id="PTHR14187">
    <property type="entry name" value="ALPHA KINASE/ELONGATION FACTOR 2 KINASE"/>
    <property type="match status" value="1"/>
</dbReference>
<keyword evidence="1" id="KW-0547">Nucleotide-binding</keyword>
<dbReference type="InterPro" id="IPR043129">
    <property type="entry name" value="ATPase_NBD"/>
</dbReference>
<dbReference type="GO" id="GO:0005524">
    <property type="term" value="F:ATP binding"/>
    <property type="evidence" value="ECO:0007669"/>
    <property type="project" value="UniProtKB-KW"/>
</dbReference>
<dbReference type="GO" id="GO:0140662">
    <property type="term" value="F:ATP-dependent protein folding chaperone"/>
    <property type="evidence" value="ECO:0007669"/>
    <property type="project" value="InterPro"/>
</dbReference>
<keyword evidence="4" id="KW-1185">Reference proteome</keyword>
<dbReference type="Gene3D" id="3.30.420.40">
    <property type="match status" value="1"/>
</dbReference>
<evidence type="ECO:0000256" key="1">
    <source>
        <dbReference type="ARBA" id="ARBA00022741"/>
    </source>
</evidence>
<dbReference type="EMBL" id="CAJVPV010002618">
    <property type="protein sequence ID" value="CAG8531405.1"/>
    <property type="molecule type" value="Genomic_DNA"/>
</dbReference>
<dbReference type="PRINTS" id="PR00301">
    <property type="entry name" value="HEATSHOCK70"/>
</dbReference>
<evidence type="ECO:0000313" key="3">
    <source>
        <dbReference type="EMBL" id="CAG8531405.1"/>
    </source>
</evidence>
<dbReference type="OrthoDB" id="2963168at2759"/>
<organism evidence="3 4">
    <name type="scientific">Acaulospora morrowiae</name>
    <dbReference type="NCBI Taxonomy" id="94023"/>
    <lineage>
        <taxon>Eukaryota</taxon>
        <taxon>Fungi</taxon>
        <taxon>Fungi incertae sedis</taxon>
        <taxon>Mucoromycota</taxon>
        <taxon>Glomeromycotina</taxon>
        <taxon>Glomeromycetes</taxon>
        <taxon>Diversisporales</taxon>
        <taxon>Acaulosporaceae</taxon>
        <taxon>Acaulospora</taxon>
    </lineage>
</organism>
<accession>A0A9N9FF56</accession>
<protein>
    <submittedName>
        <fullName evidence="3">2226_t:CDS:1</fullName>
    </submittedName>
</protein>
<dbReference type="Pfam" id="PF00012">
    <property type="entry name" value="HSP70"/>
    <property type="match status" value="1"/>
</dbReference>
<dbReference type="SUPFAM" id="SSF53067">
    <property type="entry name" value="Actin-like ATPase domain"/>
    <property type="match status" value="2"/>
</dbReference>
<proteinExistence type="predicted"/>
<dbReference type="Proteomes" id="UP000789342">
    <property type="component" value="Unassembled WGS sequence"/>
</dbReference>
<name>A0A9N9FF56_9GLOM</name>
<evidence type="ECO:0000256" key="2">
    <source>
        <dbReference type="ARBA" id="ARBA00022840"/>
    </source>
</evidence>
<comment type="caution">
    <text evidence="3">The sequence shown here is derived from an EMBL/GenBank/DDBJ whole genome shotgun (WGS) entry which is preliminary data.</text>
</comment>
<dbReference type="AlphaFoldDB" id="A0A9N9FF56"/>
<evidence type="ECO:0000313" key="4">
    <source>
        <dbReference type="Proteomes" id="UP000789342"/>
    </source>
</evidence>